<protein>
    <submittedName>
        <fullName evidence="1">Peptidase M19</fullName>
    </submittedName>
</protein>
<name>A0A221K634_9RHOB</name>
<dbReference type="Proteomes" id="UP000199754">
    <property type="component" value="Plasmid pSMR1-1"/>
</dbReference>
<dbReference type="EMBL" id="CP022416">
    <property type="protein sequence ID" value="ASM74446.1"/>
    <property type="molecule type" value="Genomic_DNA"/>
</dbReference>
<dbReference type="KEGG" id="spse:SULPSESMR1_04748"/>
<keyword evidence="1" id="KW-0614">Plasmid</keyword>
<keyword evidence="2" id="KW-1185">Reference proteome</keyword>
<gene>
    <name evidence="1" type="ORF">SULPSESMR1_04748</name>
</gene>
<evidence type="ECO:0000313" key="1">
    <source>
        <dbReference type="EMBL" id="ASM74446.1"/>
    </source>
</evidence>
<organism evidence="1 2">
    <name type="scientific">Pseudosulfitobacter pseudonitzschiae</name>
    <dbReference type="NCBI Taxonomy" id="1402135"/>
    <lineage>
        <taxon>Bacteria</taxon>
        <taxon>Pseudomonadati</taxon>
        <taxon>Pseudomonadota</taxon>
        <taxon>Alphaproteobacteria</taxon>
        <taxon>Rhodobacterales</taxon>
        <taxon>Roseobacteraceae</taxon>
        <taxon>Pseudosulfitobacter</taxon>
    </lineage>
</organism>
<dbReference type="AlphaFoldDB" id="A0A221K634"/>
<accession>A0A221K634</accession>
<sequence length="74" mass="8396">MQLRFGRLNKGQHRNTGTDEINLTIPAAGFGMLRSAQTYYGYDDALLTKLCHENWFSVLERTWKPAPNLSAPIV</sequence>
<evidence type="ECO:0000313" key="2">
    <source>
        <dbReference type="Proteomes" id="UP000199754"/>
    </source>
</evidence>
<proteinExistence type="predicted"/>
<geneLocation type="plasmid" evidence="1 2">
    <name>pSMR1-1</name>
</geneLocation>
<reference evidence="1 2" key="1">
    <citation type="submission" date="2017-07" db="EMBL/GenBank/DDBJ databases">
        <title>Genome Sequence of Sulfitobacter pseudonitzschiae Strain SMR1 Isolated from a culture of the Diatom Skeletonema marinoi.</title>
        <authorList>
            <person name="Topel M."/>
            <person name="Pinder M.I.M."/>
            <person name="Johansson O.N."/>
            <person name="Kourtchenko O."/>
            <person name="Godhe A."/>
            <person name="Clarke A.K."/>
        </authorList>
    </citation>
    <scope>NUCLEOTIDE SEQUENCE [LARGE SCALE GENOMIC DNA]</scope>
    <source>
        <strain evidence="1 2">SMR1</strain>
        <plasmid evidence="1 2">pSMR1-1</plasmid>
    </source>
</reference>